<name>A0A7H0FZK6_9GAMM</name>
<dbReference type="AlphaFoldDB" id="A0A7H0FZK6"/>
<dbReference type="Gene3D" id="1.10.10.10">
    <property type="entry name" value="Winged helix-like DNA-binding domain superfamily/Winged helix DNA-binding domain"/>
    <property type="match status" value="1"/>
</dbReference>
<dbReference type="PANTHER" id="PTHR35790:SF4">
    <property type="entry name" value="HTH-TYPE TRANSCRIPTIONAL REGULATOR PCHR"/>
    <property type="match status" value="1"/>
</dbReference>
<keyword evidence="1" id="KW-0805">Transcription regulation</keyword>
<dbReference type="KEGG" id="lsx:H8B22_04425"/>
<keyword evidence="7" id="KW-1185">Reference proteome</keyword>
<dbReference type="InterPro" id="IPR000835">
    <property type="entry name" value="HTH_MarR-typ"/>
</dbReference>
<evidence type="ECO:0000313" key="7">
    <source>
        <dbReference type="Proteomes" id="UP000516018"/>
    </source>
</evidence>
<feature type="domain" description="HTH marR-type" evidence="5">
    <location>
        <begin position="32"/>
        <end position="165"/>
    </location>
</feature>
<protein>
    <submittedName>
        <fullName evidence="6">Winged helix-turn-helix transcriptional regulator</fullName>
    </submittedName>
</protein>
<organism evidence="6 7">
    <name type="scientific">Agrilutibacter terrestris</name>
    <dbReference type="NCBI Taxonomy" id="2865112"/>
    <lineage>
        <taxon>Bacteria</taxon>
        <taxon>Pseudomonadati</taxon>
        <taxon>Pseudomonadota</taxon>
        <taxon>Gammaproteobacteria</taxon>
        <taxon>Lysobacterales</taxon>
        <taxon>Lysobacteraceae</taxon>
        <taxon>Agrilutibacter</taxon>
    </lineage>
</organism>
<keyword evidence="3" id="KW-0804">Transcription</keyword>
<dbReference type="GO" id="GO:0003677">
    <property type="term" value="F:DNA binding"/>
    <property type="evidence" value="ECO:0007669"/>
    <property type="project" value="UniProtKB-KW"/>
</dbReference>
<dbReference type="PRINTS" id="PR00598">
    <property type="entry name" value="HTHMARR"/>
</dbReference>
<evidence type="ECO:0000256" key="2">
    <source>
        <dbReference type="ARBA" id="ARBA00023125"/>
    </source>
</evidence>
<dbReference type="PANTHER" id="PTHR35790">
    <property type="entry name" value="HTH-TYPE TRANSCRIPTIONAL REGULATOR PCHR"/>
    <property type="match status" value="1"/>
</dbReference>
<dbReference type="PROSITE" id="PS01117">
    <property type="entry name" value="HTH_MARR_1"/>
    <property type="match status" value="1"/>
</dbReference>
<sequence>MKPTTSHDSTDAPGADRPSSAPSDEHAHWELDRFLPYRLSILSNRVSQTIAGAYARRFGLGVTEWRVIAVLGRYPGLSANAVAARTAMDKVAVSRTVARLLERGLLQRDTHDDDRRRSVLELSRDGYSIYDEVVPVALDYERRLLAPLDADERAQLDRLLRKLNEGVAQLEVEPDTPLPRD</sequence>
<dbReference type="InterPro" id="IPR052067">
    <property type="entry name" value="Metal_resp_HTH_trans_reg"/>
</dbReference>
<dbReference type="InterPro" id="IPR036390">
    <property type="entry name" value="WH_DNA-bd_sf"/>
</dbReference>
<reference evidence="6 7" key="1">
    <citation type="submission" date="2020-08" db="EMBL/GenBank/DDBJ databases">
        <title>Lysobacter sp. II4 sp. nov., isolated from soil.</title>
        <authorList>
            <person name="Woo C.Y."/>
            <person name="Kim J."/>
        </authorList>
    </citation>
    <scope>NUCLEOTIDE SEQUENCE [LARGE SCALE GENOMIC DNA]</scope>
    <source>
        <strain evidence="6 7">II4</strain>
    </source>
</reference>
<gene>
    <name evidence="6" type="ORF">H8B22_04425</name>
</gene>
<dbReference type="PROSITE" id="PS50995">
    <property type="entry name" value="HTH_MARR_2"/>
    <property type="match status" value="1"/>
</dbReference>
<dbReference type="RefSeq" id="WP_187712908.1">
    <property type="nucleotide sequence ID" value="NZ_CP060820.1"/>
</dbReference>
<evidence type="ECO:0000313" key="6">
    <source>
        <dbReference type="EMBL" id="QNP41472.1"/>
    </source>
</evidence>
<dbReference type="EMBL" id="CP060820">
    <property type="protein sequence ID" value="QNP41472.1"/>
    <property type="molecule type" value="Genomic_DNA"/>
</dbReference>
<dbReference type="SMART" id="SM00347">
    <property type="entry name" value="HTH_MARR"/>
    <property type="match status" value="1"/>
</dbReference>
<proteinExistence type="predicted"/>
<dbReference type="Proteomes" id="UP000516018">
    <property type="component" value="Chromosome"/>
</dbReference>
<dbReference type="Pfam" id="PF12802">
    <property type="entry name" value="MarR_2"/>
    <property type="match status" value="1"/>
</dbReference>
<dbReference type="InterPro" id="IPR036388">
    <property type="entry name" value="WH-like_DNA-bd_sf"/>
</dbReference>
<feature type="region of interest" description="Disordered" evidence="4">
    <location>
        <begin position="1"/>
        <end position="25"/>
    </location>
</feature>
<dbReference type="GO" id="GO:0003700">
    <property type="term" value="F:DNA-binding transcription factor activity"/>
    <property type="evidence" value="ECO:0007669"/>
    <property type="project" value="InterPro"/>
</dbReference>
<keyword evidence="2" id="KW-0238">DNA-binding</keyword>
<evidence type="ECO:0000256" key="1">
    <source>
        <dbReference type="ARBA" id="ARBA00023015"/>
    </source>
</evidence>
<evidence type="ECO:0000259" key="5">
    <source>
        <dbReference type="PROSITE" id="PS50995"/>
    </source>
</evidence>
<evidence type="ECO:0000256" key="4">
    <source>
        <dbReference type="SAM" id="MobiDB-lite"/>
    </source>
</evidence>
<accession>A0A7H0FZK6</accession>
<evidence type="ECO:0000256" key="3">
    <source>
        <dbReference type="ARBA" id="ARBA00023163"/>
    </source>
</evidence>
<dbReference type="SUPFAM" id="SSF46785">
    <property type="entry name" value="Winged helix' DNA-binding domain"/>
    <property type="match status" value="1"/>
</dbReference>
<dbReference type="InterPro" id="IPR023187">
    <property type="entry name" value="Tscrpt_reg_MarR-type_CS"/>
</dbReference>